<keyword evidence="1" id="KW-0444">Lipid biosynthesis</keyword>
<dbReference type="OrthoDB" id="429813at2759"/>
<dbReference type="EC" id="1.2.1.84" evidence="1"/>
<feature type="non-terminal residue" evidence="3">
    <location>
        <position position="1"/>
    </location>
</feature>
<keyword evidence="1" id="KW-0443">Lipid metabolism</keyword>
<sequence>MAEAEGMPKSVNRVAGDQGFKDKTLLLTGGTGFMGKVLIEKILRTCCLVKKIYVLVRTKKGKNPQERLKEMFAGPLYDLLRKTRGDEILNKVVAIPGDVMELDLGLSPENRKMLAEEVNMIYHLAATIRFDDPLKKAVLLNTRGTKLMLEFAKEVKQLHVFTYVSTAYCHLHERILYEKAYPPPTDPHQVIRAVEWLDEEIIESITD</sequence>
<evidence type="ECO:0000256" key="1">
    <source>
        <dbReference type="RuleBase" id="RU363097"/>
    </source>
</evidence>
<protein>
    <recommendedName>
        <fullName evidence="1">Fatty acyl-CoA reductase</fullName>
        <ecNumber evidence="1">1.2.1.84</ecNumber>
    </recommendedName>
</protein>
<comment type="catalytic activity">
    <reaction evidence="1">
        <text>a long-chain fatty acyl-CoA + 2 NADPH + 2 H(+) = a long-chain primary fatty alcohol + 2 NADP(+) + CoA</text>
        <dbReference type="Rhea" id="RHEA:52716"/>
        <dbReference type="ChEBI" id="CHEBI:15378"/>
        <dbReference type="ChEBI" id="CHEBI:57287"/>
        <dbReference type="ChEBI" id="CHEBI:57783"/>
        <dbReference type="ChEBI" id="CHEBI:58349"/>
        <dbReference type="ChEBI" id="CHEBI:77396"/>
        <dbReference type="ChEBI" id="CHEBI:83139"/>
        <dbReference type="EC" id="1.2.1.84"/>
    </reaction>
</comment>
<dbReference type="Proteomes" id="UP000801492">
    <property type="component" value="Unassembled WGS sequence"/>
</dbReference>
<comment type="caution">
    <text evidence="3">The sequence shown here is derived from an EMBL/GenBank/DDBJ whole genome shotgun (WGS) entry which is preliminary data.</text>
</comment>
<organism evidence="3 4">
    <name type="scientific">Ignelater luminosus</name>
    <name type="common">Cucubano</name>
    <name type="synonym">Pyrophorus luminosus</name>
    <dbReference type="NCBI Taxonomy" id="2038154"/>
    <lineage>
        <taxon>Eukaryota</taxon>
        <taxon>Metazoa</taxon>
        <taxon>Ecdysozoa</taxon>
        <taxon>Arthropoda</taxon>
        <taxon>Hexapoda</taxon>
        <taxon>Insecta</taxon>
        <taxon>Pterygota</taxon>
        <taxon>Neoptera</taxon>
        <taxon>Endopterygota</taxon>
        <taxon>Coleoptera</taxon>
        <taxon>Polyphaga</taxon>
        <taxon>Elateriformia</taxon>
        <taxon>Elateroidea</taxon>
        <taxon>Elateridae</taxon>
        <taxon>Agrypninae</taxon>
        <taxon>Pyrophorini</taxon>
        <taxon>Ignelater</taxon>
    </lineage>
</organism>
<accession>A0A8K0GC47</accession>
<comment type="function">
    <text evidence="1">Catalyzes the reduction of fatty acyl-CoA to fatty alcohols.</text>
</comment>
<evidence type="ECO:0000259" key="2">
    <source>
        <dbReference type="Pfam" id="PF07993"/>
    </source>
</evidence>
<name>A0A8K0GC47_IGNLU</name>
<dbReference type="Gene3D" id="3.40.50.720">
    <property type="entry name" value="NAD(P)-binding Rossmann-like Domain"/>
    <property type="match status" value="1"/>
</dbReference>
<dbReference type="GO" id="GO:0080019">
    <property type="term" value="F:alcohol-forming very long-chain fatty acyl-CoA reductase activity"/>
    <property type="evidence" value="ECO:0007669"/>
    <property type="project" value="InterPro"/>
</dbReference>
<reference evidence="3" key="1">
    <citation type="submission" date="2019-08" db="EMBL/GenBank/DDBJ databases">
        <title>The genome of the North American firefly Photinus pyralis.</title>
        <authorList>
            <consortium name="Photinus pyralis genome working group"/>
            <person name="Fallon T.R."/>
            <person name="Sander Lower S.E."/>
            <person name="Weng J.-K."/>
        </authorList>
    </citation>
    <scope>NUCLEOTIDE SEQUENCE</scope>
    <source>
        <strain evidence="3">TRF0915ILg1</strain>
        <tissue evidence="3">Whole body</tissue>
    </source>
</reference>
<dbReference type="EMBL" id="VTPC01005132">
    <property type="protein sequence ID" value="KAF2896427.1"/>
    <property type="molecule type" value="Genomic_DNA"/>
</dbReference>
<keyword evidence="1" id="KW-0560">Oxidoreductase</keyword>
<keyword evidence="4" id="KW-1185">Reference proteome</keyword>
<dbReference type="GO" id="GO:0035336">
    <property type="term" value="P:long-chain fatty-acyl-CoA metabolic process"/>
    <property type="evidence" value="ECO:0007669"/>
    <property type="project" value="TreeGrafter"/>
</dbReference>
<dbReference type="GO" id="GO:0102965">
    <property type="term" value="F:alcohol-forming long-chain fatty acyl-CoA reductase activity"/>
    <property type="evidence" value="ECO:0007669"/>
    <property type="project" value="UniProtKB-EC"/>
</dbReference>
<dbReference type="PANTHER" id="PTHR11011">
    <property type="entry name" value="MALE STERILITY PROTEIN 2-RELATED"/>
    <property type="match status" value="1"/>
</dbReference>
<comment type="similarity">
    <text evidence="1">Belongs to the fatty acyl-CoA reductase family.</text>
</comment>
<dbReference type="GO" id="GO:0005777">
    <property type="term" value="C:peroxisome"/>
    <property type="evidence" value="ECO:0007669"/>
    <property type="project" value="TreeGrafter"/>
</dbReference>
<dbReference type="InterPro" id="IPR026055">
    <property type="entry name" value="FAR"/>
</dbReference>
<keyword evidence="1" id="KW-0521">NADP</keyword>
<proteinExistence type="inferred from homology"/>
<dbReference type="PANTHER" id="PTHR11011:SF61">
    <property type="entry name" value="FATTY ACYL-COA REDUCTASE"/>
    <property type="match status" value="1"/>
</dbReference>
<dbReference type="InterPro" id="IPR013120">
    <property type="entry name" value="FAR_NAD-bd"/>
</dbReference>
<feature type="domain" description="Thioester reductase (TE)" evidence="2">
    <location>
        <begin position="27"/>
        <end position="188"/>
    </location>
</feature>
<evidence type="ECO:0000313" key="4">
    <source>
        <dbReference type="Proteomes" id="UP000801492"/>
    </source>
</evidence>
<gene>
    <name evidence="3" type="ORF">ILUMI_09750</name>
</gene>
<evidence type="ECO:0000313" key="3">
    <source>
        <dbReference type="EMBL" id="KAF2896427.1"/>
    </source>
</evidence>
<dbReference type="InterPro" id="IPR036291">
    <property type="entry name" value="NAD(P)-bd_dom_sf"/>
</dbReference>
<dbReference type="Pfam" id="PF07993">
    <property type="entry name" value="NAD_binding_4"/>
    <property type="match status" value="1"/>
</dbReference>
<dbReference type="SUPFAM" id="SSF51735">
    <property type="entry name" value="NAD(P)-binding Rossmann-fold domains"/>
    <property type="match status" value="1"/>
</dbReference>
<dbReference type="AlphaFoldDB" id="A0A8K0GC47"/>